<dbReference type="Pfam" id="PF05869">
    <property type="entry name" value="Dam"/>
    <property type="match status" value="1"/>
</dbReference>
<protein>
    <submittedName>
        <fullName evidence="1">Phage N-6-adenine-methyltransferase</fullName>
    </submittedName>
</protein>
<sequence>MAILVRTTSHKDDKNRWGTQWRCFADALHLYGKPFMLDVCAEPETAKCDRFYVSPEWFSRNRLSNYGLEGHETFRFNPNNQIIGFDGLACEWDNDWYCNPPFDRKREFLMKAHRETGAGKSGMMLLPYEPLTTWWLELVEDKATAVYTPDGRYNFLMPDGVTKKSGVNFGSVFVLFTPHQVKITQRIPFKRGCGAAQLAVGEAA</sequence>
<dbReference type="Proteomes" id="UP001057998">
    <property type="component" value="Chromosome 1"/>
</dbReference>
<organism evidence="1 2">
    <name type="scientific">Photobacterium atrarenae</name>
    <dbReference type="NCBI Taxonomy" id="865757"/>
    <lineage>
        <taxon>Bacteria</taxon>
        <taxon>Pseudomonadati</taxon>
        <taxon>Pseudomonadota</taxon>
        <taxon>Gammaproteobacteria</taxon>
        <taxon>Vibrionales</taxon>
        <taxon>Vibrionaceae</taxon>
        <taxon>Photobacterium</taxon>
    </lineage>
</organism>
<accession>A0ABY5GCH6</accession>
<evidence type="ECO:0000313" key="1">
    <source>
        <dbReference type="EMBL" id="UTV26409.1"/>
    </source>
</evidence>
<name>A0ABY5GCH6_9GAMM</name>
<dbReference type="RefSeq" id="WP_255387621.1">
    <property type="nucleotide sequence ID" value="NZ_CP101508.1"/>
</dbReference>
<reference evidence="1" key="1">
    <citation type="submission" date="2022-07" db="EMBL/GenBank/DDBJ databases">
        <title>Genome sequencing of Photobacterium atrarenae GJH2-4.</title>
        <authorList>
            <person name="Park S.-J."/>
        </authorList>
    </citation>
    <scope>NUCLEOTIDE SEQUENCE</scope>
    <source>
        <strain evidence="1">GJH2-4</strain>
    </source>
</reference>
<dbReference type="EMBL" id="CP101508">
    <property type="protein sequence ID" value="UTV26409.1"/>
    <property type="molecule type" value="Genomic_DNA"/>
</dbReference>
<keyword evidence="2" id="KW-1185">Reference proteome</keyword>
<dbReference type="InterPro" id="IPR008593">
    <property type="entry name" value="Dam_MeTrfase"/>
</dbReference>
<proteinExistence type="predicted"/>
<evidence type="ECO:0000313" key="2">
    <source>
        <dbReference type="Proteomes" id="UP001057998"/>
    </source>
</evidence>
<gene>
    <name evidence="1" type="ORF">NNL38_08440</name>
</gene>